<name>A0ABX3IF98_9BACT</name>
<comment type="caution">
    <text evidence="1">The sequence shown here is derived from an EMBL/GenBank/DDBJ whole genome shotgun (WGS) entry which is preliminary data.</text>
</comment>
<sequence>MNEIFKDASFVFLDKNLKITHESTNFTKFKSYYVVDLPEYNVYLPVQLEKHKIVKVREKFVCDPFNKINQKVEILSSLITNKNGKNVSKIFYVSHVNTEVEIKVKFYVKLVPEEFRSFIIVLRDKEDVEKIYIRIFSLIEKSGEMVFYLKFDGRKIVGKKYLELYSCGERLWSENIEIIKNTYGGVNYGKTLFINSERWYWKNA</sequence>
<keyword evidence="2" id="KW-1185">Reference proteome</keyword>
<organism evidence="1 2">
    <name type="scientific">Thermosipho affectus</name>
    <dbReference type="NCBI Taxonomy" id="660294"/>
    <lineage>
        <taxon>Bacteria</taxon>
        <taxon>Thermotogati</taxon>
        <taxon>Thermotogota</taxon>
        <taxon>Thermotogae</taxon>
        <taxon>Thermotogales</taxon>
        <taxon>Fervidobacteriaceae</taxon>
        <taxon>Thermosipho</taxon>
    </lineage>
</organism>
<gene>
    <name evidence="1" type="ORF">XJ44_08475</name>
</gene>
<protein>
    <submittedName>
        <fullName evidence="1">Uncharacterized protein</fullName>
    </submittedName>
</protein>
<proteinExistence type="predicted"/>
<dbReference type="Proteomes" id="UP000242616">
    <property type="component" value="Unassembled WGS sequence"/>
</dbReference>
<dbReference type="RefSeq" id="WP_077198729.1">
    <property type="nucleotide sequence ID" value="NZ_LBFC01000023.1"/>
</dbReference>
<dbReference type="EMBL" id="LBFC01000023">
    <property type="protein sequence ID" value="ONN26492.1"/>
    <property type="molecule type" value="Genomic_DNA"/>
</dbReference>
<evidence type="ECO:0000313" key="1">
    <source>
        <dbReference type="EMBL" id="ONN26492.1"/>
    </source>
</evidence>
<reference evidence="1 2" key="1">
    <citation type="submission" date="2015-06" db="EMBL/GenBank/DDBJ databases">
        <title>Genome sequencing of Thermotogales isolates from hydrothermal vents.</title>
        <authorList>
            <person name="Haverkamp T.H."/>
            <person name="Kublanov I.V."/>
            <person name="Nesbo C.L."/>
        </authorList>
    </citation>
    <scope>NUCLEOTIDE SEQUENCE [LARGE SCALE GENOMIC DNA]</scope>
    <source>
        <strain evidence="2">ik275mar</strain>
    </source>
</reference>
<evidence type="ECO:0000313" key="2">
    <source>
        <dbReference type="Proteomes" id="UP000242616"/>
    </source>
</evidence>
<accession>A0ABX3IF98</accession>